<dbReference type="Proteomes" id="UP000316270">
    <property type="component" value="Chromosome 5"/>
</dbReference>
<accession>A0A517L4T3</accession>
<dbReference type="Gene3D" id="1.20.5.170">
    <property type="match status" value="1"/>
</dbReference>
<proteinExistence type="predicted"/>
<dbReference type="GO" id="GO:0003700">
    <property type="term" value="F:DNA-binding transcription factor activity"/>
    <property type="evidence" value="ECO:0007669"/>
    <property type="project" value="InterPro"/>
</dbReference>
<evidence type="ECO:0000256" key="1">
    <source>
        <dbReference type="SAM" id="MobiDB-lite"/>
    </source>
</evidence>
<protein>
    <recommendedName>
        <fullName evidence="4">BZIP domain-containing protein</fullName>
    </recommendedName>
</protein>
<dbReference type="STRING" id="50376.A0A517L4T3"/>
<evidence type="ECO:0000313" key="3">
    <source>
        <dbReference type="Proteomes" id="UP000316270"/>
    </source>
</evidence>
<feature type="compositionally biased region" description="Basic and acidic residues" evidence="1">
    <location>
        <begin position="122"/>
        <end position="151"/>
    </location>
</feature>
<name>A0A517L4T3_9PEZI</name>
<feature type="compositionally biased region" description="Low complexity" evidence="1">
    <location>
        <begin position="153"/>
        <end position="168"/>
    </location>
</feature>
<dbReference type="PANTHER" id="PTHR40618">
    <property type="entry name" value="B-ZIP TRANSCRIPTION FACTOR (EUROFUNG)-RELATED"/>
    <property type="match status" value="1"/>
</dbReference>
<organism evidence="2 3">
    <name type="scientific">Venturia effusa</name>
    <dbReference type="NCBI Taxonomy" id="50376"/>
    <lineage>
        <taxon>Eukaryota</taxon>
        <taxon>Fungi</taxon>
        <taxon>Dikarya</taxon>
        <taxon>Ascomycota</taxon>
        <taxon>Pezizomycotina</taxon>
        <taxon>Dothideomycetes</taxon>
        <taxon>Pleosporomycetidae</taxon>
        <taxon>Venturiales</taxon>
        <taxon>Venturiaceae</taxon>
        <taxon>Venturia</taxon>
    </lineage>
</organism>
<reference evidence="2 3" key="1">
    <citation type="submission" date="2019-07" db="EMBL/GenBank/DDBJ databases">
        <title>Finished genome of Venturia effusa.</title>
        <authorList>
            <person name="Young C.A."/>
            <person name="Cox M.P."/>
            <person name="Ganley A.R.D."/>
            <person name="David W.J."/>
        </authorList>
    </citation>
    <scope>NUCLEOTIDE SEQUENCE [LARGE SCALE GENOMIC DNA]</scope>
    <source>
        <strain evidence="3">albino</strain>
    </source>
</reference>
<dbReference type="SUPFAM" id="SSF57959">
    <property type="entry name" value="Leucine zipper domain"/>
    <property type="match status" value="1"/>
</dbReference>
<evidence type="ECO:0008006" key="4">
    <source>
        <dbReference type="Google" id="ProtNLM"/>
    </source>
</evidence>
<dbReference type="CDD" id="cd14688">
    <property type="entry name" value="bZIP_YAP"/>
    <property type="match status" value="1"/>
</dbReference>
<evidence type="ECO:0000313" key="2">
    <source>
        <dbReference type="EMBL" id="QDS70645.1"/>
    </source>
</evidence>
<gene>
    <name evidence="2" type="ORF">FKW77_000891</name>
</gene>
<dbReference type="PANTHER" id="PTHR40618:SF1">
    <property type="entry name" value="B-ZIP TRANSCRIPTION FACTOR (EUROFUNG)"/>
    <property type="match status" value="1"/>
</dbReference>
<keyword evidence="3" id="KW-1185">Reference proteome</keyword>
<sequence length="598" mass="65705">MAGERGARKRQRVSHDDGDGTKTRGRPRVEGTDETAADRRRTQIRLAQRAYRLRKETTISSLQMQVSALQSTIEEMNKTFLNFNDRAVASGVLQLSPSLGRELKVATQHFILLAKATGSQSGDEHSDSEMEEVPRKTSKPLPRDADVEHHHSSPNSESSRSPEPQPESVDIGMGYSLTFDDSTSAQPPAPVHVSSREFRNAIQMHTATTIGQYEDSMLSVGLFQSSAPVTIGTMLAVAAPSDSQYQQCSVQVPSPTRINVPSMIKSMPGDYTYSFQETTFARRLQRAALERGFHLLSNAELRPHAYDRVFRLSLMYHSRDNLIAKFRAALSRDPGHAIETYQTPFIHLGGAGTHYNTGRVYNGYIVKPGPLQRQVTLESVDGTGMPQEIEDFDLGAYEGQWFDSNDVEGYLESKGLHIDPQSTFVEWQTDDDVLIHAEGSSTPAYAFPSPSPSASGVETVATTISRSPSAPRLAQESRDWSEIGVWDNSANWDTAVAGWLMGSGDKTPDFLSSGWSSVDNPAAWDFSDTVGANFDVHGAPRLASPAVVPKTRAKKNVTVDVSKLIDEIIKTGICLGRAPGFRKRDLDRALNSSIIQVF</sequence>
<dbReference type="OrthoDB" id="3555317at2759"/>
<dbReference type="InterPro" id="IPR046347">
    <property type="entry name" value="bZIP_sf"/>
</dbReference>
<feature type="compositionally biased region" description="Basic and acidic residues" evidence="1">
    <location>
        <begin position="13"/>
        <end position="37"/>
    </location>
</feature>
<feature type="region of interest" description="Disordered" evidence="1">
    <location>
        <begin position="1"/>
        <end position="37"/>
    </location>
</feature>
<feature type="region of interest" description="Disordered" evidence="1">
    <location>
        <begin position="117"/>
        <end position="191"/>
    </location>
</feature>
<dbReference type="EMBL" id="CP042189">
    <property type="protein sequence ID" value="QDS70645.1"/>
    <property type="molecule type" value="Genomic_DNA"/>
</dbReference>
<dbReference type="AlphaFoldDB" id="A0A517L4T3"/>